<comment type="function">
    <text evidence="8">The pyruvate dehydrogenase complex catalyzes the overall conversion of pyruvate to acetyl-CoA and CO(2). It contains multiple copies of three enzymatic components: pyruvate dehydrogenase (E1), dihydrolipoamide acetyltransferase (E2) and lipoamide dehydrogenase (E3).</text>
</comment>
<dbReference type="InterPro" id="IPR001078">
    <property type="entry name" value="2-oxoacid_DH_actylTfrase"/>
</dbReference>
<comment type="catalytic activity">
    <reaction evidence="9">
        <text>N(6)-[(R)-dihydrolipoyl]-L-lysyl-[protein] + acetyl-CoA = N(6)-[(R)-S(8)-acetyldihydrolipoyl]-L-lysyl-[protein] + CoA</text>
        <dbReference type="Rhea" id="RHEA:17017"/>
        <dbReference type="Rhea" id="RHEA-COMP:10475"/>
        <dbReference type="Rhea" id="RHEA-COMP:10478"/>
        <dbReference type="ChEBI" id="CHEBI:57287"/>
        <dbReference type="ChEBI" id="CHEBI:57288"/>
        <dbReference type="ChEBI" id="CHEBI:83100"/>
        <dbReference type="ChEBI" id="CHEBI:83111"/>
        <dbReference type="EC" id="2.3.1.12"/>
    </reaction>
</comment>
<dbReference type="InterPro" id="IPR004167">
    <property type="entry name" value="PSBD"/>
</dbReference>
<dbReference type="GO" id="GO:0006086">
    <property type="term" value="P:pyruvate decarboxylation to acetyl-CoA"/>
    <property type="evidence" value="ECO:0007669"/>
    <property type="project" value="TreeGrafter"/>
</dbReference>
<keyword evidence="16" id="KW-1185">Reference proteome</keyword>
<accession>A0A099CTJ0</accession>
<evidence type="ECO:0000256" key="6">
    <source>
        <dbReference type="ARBA" id="ARBA00022823"/>
    </source>
</evidence>
<dbReference type="PANTHER" id="PTHR43178">
    <property type="entry name" value="DIHYDROLIPOAMIDE ACETYLTRANSFERASE COMPONENT OF PYRUVATE DEHYDROGENASE COMPLEX"/>
    <property type="match status" value="1"/>
</dbReference>
<evidence type="ECO:0000256" key="10">
    <source>
        <dbReference type="RuleBase" id="RU003423"/>
    </source>
</evidence>
<evidence type="ECO:0000313" key="17">
    <source>
        <dbReference type="Proteomes" id="UP000560000"/>
    </source>
</evidence>
<comment type="subunit">
    <text evidence="3">Forms a 24-polypeptide structural core with octahedral symmetry.</text>
</comment>
<dbReference type="GO" id="GO:0031405">
    <property type="term" value="F:lipoic acid binding"/>
    <property type="evidence" value="ECO:0007669"/>
    <property type="project" value="TreeGrafter"/>
</dbReference>
<feature type="domain" description="Lipoyl-binding" evidence="12">
    <location>
        <begin position="4"/>
        <end position="78"/>
    </location>
</feature>
<dbReference type="GO" id="GO:0004742">
    <property type="term" value="F:dihydrolipoyllysine-residue acetyltransferase activity"/>
    <property type="evidence" value="ECO:0007669"/>
    <property type="project" value="UniProtKB-EC"/>
</dbReference>
<reference evidence="14 16" key="1">
    <citation type="submission" date="2014-09" db="EMBL/GenBank/DDBJ databases">
        <title>Xanthomonadaceae 3.5X direct submission.</title>
        <authorList>
            <person name="Fang T."/>
            <person name="Wang H."/>
        </authorList>
    </citation>
    <scope>NUCLEOTIDE SEQUENCE [LARGE SCALE GENOMIC DNA]</scope>
    <source>
        <strain evidence="14 16">3.5X</strain>
    </source>
</reference>
<dbReference type="SUPFAM" id="SSF47005">
    <property type="entry name" value="Peripheral subunit-binding domain of 2-oxo acid dehydrogenase complex"/>
    <property type="match status" value="1"/>
</dbReference>
<evidence type="ECO:0000256" key="9">
    <source>
        <dbReference type="ARBA" id="ARBA00048370"/>
    </source>
</evidence>
<dbReference type="InterPro" id="IPR011053">
    <property type="entry name" value="Single_hybrid_motif"/>
</dbReference>
<dbReference type="EMBL" id="JACHET010000001">
    <property type="protein sequence ID" value="MBB6185192.1"/>
    <property type="molecule type" value="Genomic_DNA"/>
</dbReference>
<protein>
    <recommendedName>
        <fullName evidence="10">Dihydrolipoamide acetyltransferase component of pyruvate dehydrogenase complex</fullName>
        <ecNumber evidence="10">2.3.1.-</ecNumber>
    </recommendedName>
</protein>
<dbReference type="EC" id="2.3.1.-" evidence="10"/>
<feature type="domain" description="Peripheral subunit-binding (PSBD)" evidence="13">
    <location>
        <begin position="154"/>
        <end position="191"/>
    </location>
</feature>
<dbReference type="FunFam" id="2.40.50.100:FF:000009">
    <property type="entry name" value="Acetyltransferase component of pyruvate dehydrogenase complex"/>
    <property type="match status" value="1"/>
</dbReference>
<evidence type="ECO:0000256" key="4">
    <source>
        <dbReference type="ARBA" id="ARBA00022679"/>
    </source>
</evidence>
<dbReference type="Pfam" id="PF00198">
    <property type="entry name" value="2-oxoacid_dh"/>
    <property type="match status" value="1"/>
</dbReference>
<dbReference type="Pfam" id="PF02817">
    <property type="entry name" value="E3_binding"/>
    <property type="match status" value="1"/>
</dbReference>
<evidence type="ECO:0000256" key="3">
    <source>
        <dbReference type="ARBA" id="ARBA00011484"/>
    </source>
</evidence>
<dbReference type="Proteomes" id="UP000029708">
    <property type="component" value="Unassembled WGS sequence"/>
</dbReference>
<name>A0A099CTJ0_9GAMM</name>
<gene>
    <name evidence="15" type="ORF">HNQ86_002537</name>
    <name evidence="14" type="ORF">LF63_0113570</name>
</gene>
<dbReference type="HOGENOM" id="CLU_016733_10_0_6"/>
<dbReference type="RefSeq" id="WP_043102649.1">
    <property type="nucleotide sequence ID" value="NZ_JACHET010000001.1"/>
</dbReference>
<dbReference type="OrthoDB" id="9805770at2"/>
<comment type="cofactor">
    <cofactor evidence="1 10">
        <name>(R)-lipoate</name>
        <dbReference type="ChEBI" id="CHEBI:83088"/>
    </cofactor>
</comment>
<dbReference type="GO" id="GO:0005737">
    <property type="term" value="C:cytoplasm"/>
    <property type="evidence" value="ECO:0007669"/>
    <property type="project" value="TreeGrafter"/>
</dbReference>
<evidence type="ECO:0000256" key="11">
    <source>
        <dbReference type="SAM" id="MobiDB-lite"/>
    </source>
</evidence>
<dbReference type="PROSITE" id="PS50968">
    <property type="entry name" value="BIOTINYL_LIPOYL"/>
    <property type="match status" value="1"/>
</dbReference>
<sequence>MAQVQEIRVPDIGDFDGVPVIEVLVKPGDSVQKDQGLVTLESDKATMEVPSPGAGVIKEVKVSEGDEVAEGSVIATYEPADDSASSGGEEKAEAPAPAPSPAPAPTPAPAKAEAPAPAPAAESARDAAPADAGETRTPPVPFDASVVMPGDAPYASPAVRAFARELGVDLGQVKGSGRKGRIQREDVQAWVKHALASGARPSSGAGGGNGLDLLPWPKVDFAKFGEIEEKKLSRIKKISGANLARNWAMIPHVTQHDQADITEMEAFRKRLAKENDSLKVTPLVFMIKAVVAALKEFPQFNASLDASGETLILKKYFHIGIAVDTPDGLVVPVIRDCDQKGLLDLARELGEISKKARDKKLGPAEMSGGCFSISSLGGIGGTAFTPIVNAPEVAILGVSRSSMQPVWDGEAFQPRLMLPLSLSYDHRVIDGADAARFAAFLARTLGDIRRMLL</sequence>
<keyword evidence="4 10" id="KW-0808">Transferase</keyword>
<dbReference type="EMBL" id="JROI01000015">
    <property type="protein sequence ID" value="KGI76937.1"/>
    <property type="molecule type" value="Genomic_DNA"/>
</dbReference>
<keyword evidence="7 10" id="KW-0012">Acyltransferase</keyword>
<evidence type="ECO:0000256" key="1">
    <source>
        <dbReference type="ARBA" id="ARBA00001938"/>
    </source>
</evidence>
<dbReference type="Pfam" id="PF00364">
    <property type="entry name" value="Biotin_lipoyl"/>
    <property type="match status" value="1"/>
</dbReference>
<keyword evidence="15" id="KW-0670">Pyruvate</keyword>
<dbReference type="InterPro" id="IPR050743">
    <property type="entry name" value="2-oxoacid_DH_E2_comp"/>
</dbReference>
<dbReference type="InterPro" id="IPR000089">
    <property type="entry name" value="Biotin_lipoyl"/>
</dbReference>
<evidence type="ECO:0000256" key="7">
    <source>
        <dbReference type="ARBA" id="ARBA00023315"/>
    </source>
</evidence>
<dbReference type="CDD" id="cd06849">
    <property type="entry name" value="lipoyl_domain"/>
    <property type="match status" value="1"/>
</dbReference>
<feature type="region of interest" description="Disordered" evidence="11">
    <location>
        <begin position="43"/>
        <end position="144"/>
    </location>
</feature>
<dbReference type="STRING" id="1543381.LF63_0113570"/>
<evidence type="ECO:0000313" key="14">
    <source>
        <dbReference type="EMBL" id="KGI76937.1"/>
    </source>
</evidence>
<feature type="compositionally biased region" description="Pro residues" evidence="11">
    <location>
        <begin position="96"/>
        <end position="108"/>
    </location>
</feature>
<dbReference type="PANTHER" id="PTHR43178:SF2">
    <property type="entry name" value="DIHYDROLIPOYLLYSINE-RESIDUE ACETYLTRANSFERASE COMPONENT OF PYRUVATE DEHYDROGENASE COMPLEX"/>
    <property type="match status" value="1"/>
</dbReference>
<dbReference type="Gene3D" id="2.40.50.100">
    <property type="match status" value="1"/>
</dbReference>
<dbReference type="SUPFAM" id="SSF52777">
    <property type="entry name" value="CoA-dependent acyltransferases"/>
    <property type="match status" value="1"/>
</dbReference>
<evidence type="ECO:0000313" key="16">
    <source>
        <dbReference type="Proteomes" id="UP000029708"/>
    </source>
</evidence>
<dbReference type="PROSITE" id="PS00189">
    <property type="entry name" value="LIPOYL"/>
    <property type="match status" value="1"/>
</dbReference>
<dbReference type="Proteomes" id="UP000560000">
    <property type="component" value="Unassembled WGS sequence"/>
</dbReference>
<feature type="compositionally biased region" description="Low complexity" evidence="11">
    <location>
        <begin position="109"/>
        <end position="132"/>
    </location>
</feature>
<evidence type="ECO:0000259" key="12">
    <source>
        <dbReference type="PROSITE" id="PS50968"/>
    </source>
</evidence>
<evidence type="ECO:0000256" key="2">
    <source>
        <dbReference type="ARBA" id="ARBA00007317"/>
    </source>
</evidence>
<dbReference type="Gene3D" id="3.30.559.10">
    <property type="entry name" value="Chloramphenicol acetyltransferase-like domain"/>
    <property type="match status" value="1"/>
</dbReference>
<reference evidence="15 17" key="2">
    <citation type="submission" date="2020-08" db="EMBL/GenBank/DDBJ databases">
        <title>Genomic Encyclopedia of Type Strains, Phase IV (KMG-IV): sequencing the most valuable type-strain genomes for metagenomic binning, comparative biology and taxonomic classification.</title>
        <authorList>
            <person name="Goeker M."/>
        </authorList>
    </citation>
    <scope>NUCLEOTIDE SEQUENCE [LARGE SCALE GENOMIC DNA]</scope>
    <source>
        <strain evidence="15 17">DSM 107085</strain>
    </source>
</reference>
<proteinExistence type="inferred from homology"/>
<dbReference type="PROSITE" id="PS51826">
    <property type="entry name" value="PSBD"/>
    <property type="match status" value="1"/>
</dbReference>
<evidence type="ECO:0000259" key="13">
    <source>
        <dbReference type="PROSITE" id="PS51826"/>
    </source>
</evidence>
<dbReference type="FunFam" id="3.30.559.10:FF:000004">
    <property type="entry name" value="Acetyltransferase component of pyruvate dehydrogenase complex"/>
    <property type="match status" value="1"/>
</dbReference>
<dbReference type="InterPro" id="IPR036625">
    <property type="entry name" value="E3-bd_dom_sf"/>
</dbReference>
<comment type="caution">
    <text evidence="14">The sequence shown here is derived from an EMBL/GenBank/DDBJ whole genome shotgun (WGS) entry which is preliminary data.</text>
</comment>
<dbReference type="SUPFAM" id="SSF51230">
    <property type="entry name" value="Single hybrid motif"/>
    <property type="match status" value="1"/>
</dbReference>
<dbReference type="Gene3D" id="4.10.320.10">
    <property type="entry name" value="E3-binding domain"/>
    <property type="match status" value="1"/>
</dbReference>
<organism evidence="14 16">
    <name type="scientific">Oleiagrimonas soli</name>
    <dbReference type="NCBI Taxonomy" id="1543381"/>
    <lineage>
        <taxon>Bacteria</taxon>
        <taxon>Pseudomonadati</taxon>
        <taxon>Pseudomonadota</taxon>
        <taxon>Gammaproteobacteria</taxon>
        <taxon>Lysobacterales</taxon>
        <taxon>Rhodanobacteraceae</taxon>
        <taxon>Oleiagrimonas</taxon>
    </lineage>
</organism>
<dbReference type="AlphaFoldDB" id="A0A099CTJ0"/>
<dbReference type="InterPro" id="IPR003016">
    <property type="entry name" value="2-oxoA_DH_lipoyl-BS"/>
</dbReference>
<evidence type="ECO:0000256" key="5">
    <source>
        <dbReference type="ARBA" id="ARBA00022737"/>
    </source>
</evidence>
<dbReference type="InterPro" id="IPR023213">
    <property type="entry name" value="CAT-like_dom_sf"/>
</dbReference>
<evidence type="ECO:0000313" key="15">
    <source>
        <dbReference type="EMBL" id="MBB6185192.1"/>
    </source>
</evidence>
<evidence type="ECO:0000256" key="8">
    <source>
        <dbReference type="ARBA" id="ARBA00025211"/>
    </source>
</evidence>
<keyword evidence="5" id="KW-0677">Repeat</keyword>
<comment type="similarity">
    <text evidence="2 10">Belongs to the 2-oxoacid dehydrogenase family.</text>
</comment>
<keyword evidence="6 10" id="KW-0450">Lipoyl</keyword>